<keyword evidence="3" id="KW-1185">Reference proteome</keyword>
<gene>
    <name evidence="2" type="ORF">M5X19_35715</name>
</gene>
<feature type="region of interest" description="Disordered" evidence="1">
    <location>
        <begin position="40"/>
        <end position="60"/>
    </location>
</feature>
<evidence type="ECO:0000256" key="1">
    <source>
        <dbReference type="SAM" id="MobiDB-lite"/>
    </source>
</evidence>
<evidence type="ECO:0000313" key="3">
    <source>
        <dbReference type="Proteomes" id="UP001527099"/>
    </source>
</evidence>
<proteinExistence type="predicted"/>
<protein>
    <submittedName>
        <fullName evidence="2">Uncharacterized protein</fullName>
    </submittedName>
</protein>
<dbReference type="Proteomes" id="UP001527099">
    <property type="component" value="Unassembled WGS sequence"/>
</dbReference>
<organism evidence="2 3">
    <name type="scientific">Paenibacillus alginolyticus</name>
    <dbReference type="NCBI Taxonomy" id="59839"/>
    <lineage>
        <taxon>Bacteria</taxon>
        <taxon>Bacillati</taxon>
        <taxon>Bacillota</taxon>
        <taxon>Bacilli</taxon>
        <taxon>Bacillales</taxon>
        <taxon>Paenibacillaceae</taxon>
        <taxon>Paenibacillus</taxon>
    </lineage>
</organism>
<dbReference type="EMBL" id="JAMDMX010000203">
    <property type="protein sequence ID" value="MCY9698149.1"/>
    <property type="molecule type" value="Genomic_DNA"/>
</dbReference>
<sequence>MEQVQEVNFLQKKLQKYIERYVYDAELSSPEALKGIIELVRSHPEDKPKQTKTPDEPSEA</sequence>
<reference evidence="2 3" key="1">
    <citation type="submission" date="2022-05" db="EMBL/GenBank/DDBJ databases">
        <title>Genome Sequencing of Bee-Associated Microbes.</title>
        <authorList>
            <person name="Dunlap C."/>
        </authorList>
    </citation>
    <scope>NUCLEOTIDE SEQUENCE [LARGE SCALE GENOMIC DNA]</scope>
    <source>
        <strain evidence="2 3">NRRL B-14421</strain>
    </source>
</reference>
<comment type="caution">
    <text evidence="2">The sequence shown here is derived from an EMBL/GenBank/DDBJ whole genome shotgun (WGS) entry which is preliminary data.</text>
</comment>
<dbReference type="RefSeq" id="WP_268618635.1">
    <property type="nucleotide sequence ID" value="NZ_JAMDMX010000203.1"/>
</dbReference>
<evidence type="ECO:0000313" key="2">
    <source>
        <dbReference type="EMBL" id="MCY9698149.1"/>
    </source>
</evidence>
<accession>A0ABT4GPL2</accession>
<name>A0ABT4GPL2_9BACL</name>